<evidence type="ECO:0000313" key="4">
    <source>
        <dbReference type="EMBL" id="TCZ61282.1"/>
    </source>
</evidence>
<dbReference type="InterPro" id="IPR050565">
    <property type="entry name" value="LYPA1-2/EST-like"/>
</dbReference>
<dbReference type="GO" id="GO:0016787">
    <property type="term" value="F:hydrolase activity"/>
    <property type="evidence" value="ECO:0007669"/>
    <property type="project" value="UniProtKB-KW"/>
</dbReference>
<evidence type="ECO:0000256" key="2">
    <source>
        <dbReference type="ARBA" id="ARBA00022801"/>
    </source>
</evidence>
<dbReference type="InterPro" id="IPR003140">
    <property type="entry name" value="PLipase/COase/thioEstase"/>
</dbReference>
<name>A0A4R4DMW4_9PROT</name>
<gene>
    <name evidence="4" type="ORF">EXY23_12100</name>
</gene>
<evidence type="ECO:0000256" key="1">
    <source>
        <dbReference type="ARBA" id="ARBA00006499"/>
    </source>
</evidence>
<evidence type="ECO:0000259" key="3">
    <source>
        <dbReference type="Pfam" id="PF02230"/>
    </source>
</evidence>
<proteinExistence type="inferred from homology"/>
<comment type="similarity">
    <text evidence="1">Belongs to the AB hydrolase superfamily. AB hydrolase 2 family.</text>
</comment>
<keyword evidence="2" id="KW-0378">Hydrolase</keyword>
<dbReference type="AlphaFoldDB" id="A0A4R4DMW4"/>
<protein>
    <submittedName>
        <fullName evidence="4">Phospholipase</fullName>
    </submittedName>
</protein>
<dbReference type="Pfam" id="PF02230">
    <property type="entry name" value="Abhydrolase_2"/>
    <property type="match status" value="1"/>
</dbReference>
<comment type="caution">
    <text evidence="4">The sequence shown here is derived from an EMBL/GenBank/DDBJ whole genome shotgun (WGS) entry which is preliminary data.</text>
</comment>
<dbReference type="PANTHER" id="PTHR10655">
    <property type="entry name" value="LYSOPHOSPHOLIPASE-RELATED"/>
    <property type="match status" value="1"/>
</dbReference>
<dbReference type="InterPro" id="IPR029058">
    <property type="entry name" value="AB_hydrolase_fold"/>
</dbReference>
<keyword evidence="5" id="KW-1185">Reference proteome</keyword>
<dbReference type="Proteomes" id="UP000295023">
    <property type="component" value="Unassembled WGS sequence"/>
</dbReference>
<organism evidence="4 5">
    <name type="scientific">Roseicella aquatilis</name>
    <dbReference type="NCBI Taxonomy" id="2527868"/>
    <lineage>
        <taxon>Bacteria</taxon>
        <taxon>Pseudomonadati</taxon>
        <taxon>Pseudomonadota</taxon>
        <taxon>Alphaproteobacteria</taxon>
        <taxon>Acetobacterales</taxon>
        <taxon>Roseomonadaceae</taxon>
        <taxon>Roseicella</taxon>
    </lineage>
</organism>
<reference evidence="4 5" key="1">
    <citation type="submission" date="2019-03" db="EMBL/GenBank/DDBJ databases">
        <title>Paracraurococcus aquatilis NE82 genome sequence.</title>
        <authorList>
            <person name="Zhao Y."/>
            <person name="Du Z."/>
        </authorList>
    </citation>
    <scope>NUCLEOTIDE SEQUENCE [LARGE SCALE GENOMIC DNA]</scope>
    <source>
        <strain evidence="4 5">NE82</strain>
    </source>
</reference>
<dbReference type="RefSeq" id="WP_132289116.1">
    <property type="nucleotide sequence ID" value="NZ_SKBM01000010.1"/>
</dbReference>
<accession>A0A4R4DMW4</accession>
<feature type="domain" description="Phospholipase/carboxylesterase/thioesterase" evidence="3">
    <location>
        <begin position="15"/>
        <end position="206"/>
    </location>
</feature>
<dbReference type="Gene3D" id="3.40.50.1820">
    <property type="entry name" value="alpha/beta hydrolase"/>
    <property type="match status" value="1"/>
</dbReference>
<dbReference type="SUPFAM" id="SSF53474">
    <property type="entry name" value="alpha/beta-Hydrolases"/>
    <property type="match status" value="1"/>
</dbReference>
<dbReference type="EMBL" id="SKBM01000010">
    <property type="protein sequence ID" value="TCZ61282.1"/>
    <property type="molecule type" value="Genomic_DNA"/>
</dbReference>
<sequence length="221" mass="22438">MAQLDGPRFGPRAGGPARQVVVLLHGLGADGRDLIDLAPVWAEALPHAAFVAPDAPDACDMGPCGRQWFSLQDRRPAVMEAGARAALPGLEAFLEAELAQAGLPPSALALAGFSQGCMMALFAGLRRAEAPAALLGYSGALLAPESLATELRARPPVLLVHGEVDDIVPVRATRAAESALRAAGVPVRALVRPGLAHAIDEAGLAAGLEALTAGFASSPGA</sequence>
<evidence type="ECO:0000313" key="5">
    <source>
        <dbReference type="Proteomes" id="UP000295023"/>
    </source>
</evidence>
<dbReference type="PANTHER" id="PTHR10655:SF17">
    <property type="entry name" value="LYSOPHOSPHOLIPASE-LIKE PROTEIN 1"/>
    <property type="match status" value="1"/>
</dbReference>
<dbReference type="OrthoDB" id="9801763at2"/>